<feature type="transmembrane region" description="Helical" evidence="2">
    <location>
        <begin position="678"/>
        <end position="700"/>
    </location>
</feature>
<dbReference type="OrthoDB" id="327582at2759"/>
<feature type="transmembrane region" description="Helical" evidence="2">
    <location>
        <begin position="896"/>
        <end position="917"/>
    </location>
</feature>
<feature type="transmembrane region" description="Helical" evidence="2">
    <location>
        <begin position="1070"/>
        <end position="1092"/>
    </location>
</feature>
<dbReference type="PANTHER" id="PTHR31600:SF2">
    <property type="entry name" value="GAMETE ENRICHED GENE 10 PROTEIN-RELATED"/>
    <property type="match status" value="1"/>
</dbReference>
<keyword evidence="2" id="KW-0472">Membrane</keyword>
<keyword evidence="2" id="KW-0812">Transmembrane</keyword>
<gene>
    <name evidence="4" type="primary">Contig6315.g6763</name>
    <name evidence="4" type="ORF">STYLEM_18919</name>
</gene>
<dbReference type="Proteomes" id="UP000039865">
    <property type="component" value="Unassembled WGS sequence"/>
</dbReference>
<keyword evidence="5" id="KW-1185">Reference proteome</keyword>
<dbReference type="PANTHER" id="PTHR31600">
    <property type="entry name" value="TINY MACROCYSTS PROTEIN B-RELATED"/>
    <property type="match status" value="1"/>
</dbReference>
<dbReference type="Pfam" id="PF13426">
    <property type="entry name" value="PAS_9"/>
    <property type="match status" value="1"/>
</dbReference>
<keyword evidence="4" id="KW-0418">Kinase</keyword>
<evidence type="ECO:0000259" key="3">
    <source>
        <dbReference type="Pfam" id="PF13426"/>
    </source>
</evidence>
<dbReference type="InterPro" id="IPR035965">
    <property type="entry name" value="PAS-like_dom_sf"/>
</dbReference>
<evidence type="ECO:0000256" key="1">
    <source>
        <dbReference type="SAM" id="MobiDB-lite"/>
    </source>
</evidence>
<proteinExistence type="predicted"/>
<dbReference type="Gene3D" id="3.30.450.20">
    <property type="entry name" value="PAS domain"/>
    <property type="match status" value="1"/>
</dbReference>
<evidence type="ECO:0000256" key="2">
    <source>
        <dbReference type="SAM" id="Phobius"/>
    </source>
</evidence>
<keyword evidence="4" id="KW-0808">Transferase</keyword>
<dbReference type="EMBL" id="CCKQ01017875">
    <property type="protein sequence ID" value="CDW89780.1"/>
    <property type="molecule type" value="Genomic_DNA"/>
</dbReference>
<feature type="region of interest" description="Disordered" evidence="1">
    <location>
        <begin position="636"/>
        <end position="655"/>
    </location>
</feature>
<dbReference type="GO" id="GO:0016301">
    <property type="term" value="F:kinase activity"/>
    <property type="evidence" value="ECO:0007669"/>
    <property type="project" value="UniProtKB-KW"/>
</dbReference>
<dbReference type="SUPFAM" id="SSF55785">
    <property type="entry name" value="PYP-like sensor domain (PAS domain)"/>
    <property type="match status" value="1"/>
</dbReference>
<dbReference type="InterPro" id="IPR000014">
    <property type="entry name" value="PAS"/>
</dbReference>
<name>A0A078B5H8_STYLE</name>
<organism evidence="4 5">
    <name type="scientific">Stylonychia lemnae</name>
    <name type="common">Ciliate</name>
    <dbReference type="NCBI Taxonomy" id="5949"/>
    <lineage>
        <taxon>Eukaryota</taxon>
        <taxon>Sar</taxon>
        <taxon>Alveolata</taxon>
        <taxon>Ciliophora</taxon>
        <taxon>Intramacronucleata</taxon>
        <taxon>Spirotrichea</taxon>
        <taxon>Stichotrichia</taxon>
        <taxon>Sporadotrichida</taxon>
        <taxon>Oxytrichidae</taxon>
        <taxon>Stylonychinae</taxon>
        <taxon>Stylonychia</taxon>
    </lineage>
</organism>
<protein>
    <submittedName>
        <fullName evidence="4">Pas pac sensor signal transduction histidine kinase</fullName>
    </submittedName>
</protein>
<keyword evidence="2" id="KW-1133">Transmembrane helix</keyword>
<evidence type="ECO:0000313" key="4">
    <source>
        <dbReference type="EMBL" id="CDW89780.1"/>
    </source>
</evidence>
<dbReference type="InParanoid" id="A0A078B5H8"/>
<sequence length="1318" mass="154460">MIENENFGEDEEEMKSFNDIYNEFSSKNGQIKTQKALDRFGITQVGECKFKNFDAKFQAKGGKKKGYRMANFQASSQISNSGLQQSIQANHNKIPKPNQPKIKKNRKFLQKFIKHIFKYHIYSKDQRLADSKLSLRIYALIMSFNLNNQNNYYLTHFVLFRFFNSLEKDNFISRNQKLVHKNFFQNVLSIKNQKDDQIFQIQLHQMLDVNRLQTKFENKLEYISDDISKFWLSLNQNKDNKNIFQNGLSISSNIIEIMELYEEIEQKQGEKKEPKIYYQMSLFYKFVIFKLDEHAHEIQKLRISQQNMKFANKNKYQDFEEKGLLICNLNLKKPMEINFINKQFCRMIDYSHQECQGMLINQIMPIYISENHYTFIQKFFQHGKNQMINNRRELYIKKKSGYIIPVKTFLSVHHNNLESMIFMAEFIRQPILFEDMNEEVEMGIVLADDNLYIYEVNEKFYQMTSLTATALLDYRQTNGSQPTLDDLFYIEGDPQDIKTYYRQGIREFDIRLKIENTINILKIEDRVDNHYNFGNQPETSYDRTQRILMHLSNLYLNMKIHEILLKTAKLKLLVIAFRPNLTPKNISDQNTDLYIGNKSPYEIKEFMEVNKGSLKQNGLLEQDIIAKSPQDQSINDFEGFDQSSQTSTTTSSSQSIMQKFNQQSQTLKSQKIPYTLKFILQLFVLLIILITATSTVSVYLSYSNFQDTKLGIQISNLSLKRSNLISQSRLLVRLIFNIGQNYSPSRNQLLPKRLDFYLDQLEKVVEDLRQQQIQIDFKDQSIEQSFDKIKLYFLSAQNQQTIQERSLTQSVNIYVDYGDEIVQLIRKQGTSILKSKLSYFMVLNDDINVATQVERQGYFLITNGNLDLYSKVIQYSNDFISQKIQSIGNKEEFQSIMTWICIGIIGVSTLIILPLAGKIQDRIAFLMAIFFSVNQEIVQNIVGSINKFQSIIQSQKEEVVKKDNSLTSTDQINIEQKLLQKNSKSLQKKETNIKSFTRSNSQISAIDQEEEKSQVENYSDPNDIELEKKDRKKQKINTDKKRGVKKQLADEQYKKDQIQSFKTYVNKIKIMQSIGIVFLSLIFNGYFLGTYYQSKSYYEDMDSSIDIMFIVFSRQSCIENIIHSMTEKYIQNQDLPLLINNGRDDLLEYNLDVCQNYERRYLDLIKNSKSKYLDHAQSYLDMLEDGKFCDVLFVADALTQSGETNEASPDDCKAYYNNIADTGLTNIYQTVYKAVNQQKITFDNLIHQTPAGLPEQTVLQLYAPLSDLLDTIEALLDSDVFKKLKKQMLLSNRLLYIIDFEIISEEERTIISTFLNKY</sequence>
<feature type="compositionally biased region" description="Low complexity" evidence="1">
    <location>
        <begin position="642"/>
        <end position="655"/>
    </location>
</feature>
<feature type="domain" description="PAS" evidence="3">
    <location>
        <begin position="336"/>
        <end position="413"/>
    </location>
</feature>
<dbReference type="CDD" id="cd00130">
    <property type="entry name" value="PAS"/>
    <property type="match status" value="1"/>
</dbReference>
<dbReference type="InterPro" id="IPR052994">
    <property type="entry name" value="Tiny_macrocysts_regulators"/>
</dbReference>
<evidence type="ECO:0000313" key="5">
    <source>
        <dbReference type="Proteomes" id="UP000039865"/>
    </source>
</evidence>
<reference evidence="4 5" key="1">
    <citation type="submission" date="2014-06" db="EMBL/GenBank/DDBJ databases">
        <authorList>
            <person name="Swart Estienne"/>
        </authorList>
    </citation>
    <scope>NUCLEOTIDE SEQUENCE [LARGE SCALE GENOMIC DNA]</scope>
    <source>
        <strain evidence="4 5">130c</strain>
    </source>
</reference>
<accession>A0A078B5H8</accession>